<dbReference type="InterPro" id="IPR036291">
    <property type="entry name" value="NAD(P)-bd_dom_sf"/>
</dbReference>
<dbReference type="InterPro" id="IPR013154">
    <property type="entry name" value="ADH-like_N"/>
</dbReference>
<dbReference type="SMART" id="SM00829">
    <property type="entry name" value="PKS_ER"/>
    <property type="match status" value="1"/>
</dbReference>
<reference evidence="2 3" key="1">
    <citation type="submission" date="2018-08" db="EMBL/GenBank/DDBJ databases">
        <title>Recombination of ecologically and evolutionarily significant loci maintains genetic cohesion in the Pseudomonas syringae species complex.</title>
        <authorList>
            <person name="Dillon M."/>
            <person name="Thakur S."/>
            <person name="Almeida R.N.D."/>
            <person name="Weir B.S."/>
            <person name="Guttman D.S."/>
        </authorList>
    </citation>
    <scope>NUCLEOTIDE SEQUENCE [LARGE SCALE GENOMIC DNA]</scope>
    <source>
        <strain evidence="2 3">ICMP 7496</strain>
    </source>
</reference>
<dbReference type="Pfam" id="PF00107">
    <property type="entry name" value="ADH_zinc_N"/>
    <property type="match status" value="1"/>
</dbReference>
<gene>
    <name evidence="2" type="ORF">ALP05_03941</name>
</gene>
<feature type="domain" description="Enoyl reductase (ER)" evidence="1">
    <location>
        <begin position="10"/>
        <end position="307"/>
    </location>
</feature>
<evidence type="ECO:0000259" key="1">
    <source>
        <dbReference type="SMART" id="SM00829"/>
    </source>
</evidence>
<protein>
    <submittedName>
        <fullName evidence="2">Alcohol dehydrogenase, zinc-containing protein</fullName>
    </submittedName>
</protein>
<dbReference type="InterPro" id="IPR052733">
    <property type="entry name" value="Chloroplast_QOR"/>
</dbReference>
<dbReference type="Gene3D" id="3.90.180.10">
    <property type="entry name" value="Medium-chain alcohol dehydrogenases, catalytic domain"/>
    <property type="match status" value="1"/>
</dbReference>
<dbReference type="PANTHER" id="PTHR44013:SF1">
    <property type="entry name" value="ZINC-TYPE ALCOHOL DEHYDROGENASE-LIKE PROTEIN C16A3.02C"/>
    <property type="match status" value="1"/>
</dbReference>
<dbReference type="InterPro" id="IPR020843">
    <property type="entry name" value="ER"/>
</dbReference>
<organism evidence="2 3">
    <name type="scientific">Pseudomonas caricapapayae</name>
    <dbReference type="NCBI Taxonomy" id="46678"/>
    <lineage>
        <taxon>Bacteria</taxon>
        <taxon>Pseudomonadati</taxon>
        <taxon>Pseudomonadota</taxon>
        <taxon>Gammaproteobacteria</taxon>
        <taxon>Pseudomonadales</taxon>
        <taxon>Pseudomonadaceae</taxon>
        <taxon>Pseudomonas</taxon>
    </lineage>
</organism>
<evidence type="ECO:0000313" key="2">
    <source>
        <dbReference type="EMBL" id="RMV72129.1"/>
    </source>
</evidence>
<accession>A0A3M6EUW0</accession>
<dbReference type="SUPFAM" id="SSF51735">
    <property type="entry name" value="NAD(P)-binding Rossmann-fold domains"/>
    <property type="match status" value="1"/>
</dbReference>
<dbReference type="PANTHER" id="PTHR44013">
    <property type="entry name" value="ZINC-TYPE ALCOHOL DEHYDROGENASE-LIKE PROTEIN C16A3.02C"/>
    <property type="match status" value="1"/>
</dbReference>
<dbReference type="EMBL" id="RBUY01000158">
    <property type="protein sequence ID" value="RMV72129.1"/>
    <property type="molecule type" value="Genomic_DNA"/>
</dbReference>
<dbReference type="GO" id="GO:0016491">
    <property type="term" value="F:oxidoreductase activity"/>
    <property type="evidence" value="ECO:0007669"/>
    <property type="project" value="InterPro"/>
</dbReference>
<dbReference type="Gene3D" id="3.40.50.720">
    <property type="entry name" value="NAD(P)-binding Rossmann-like Domain"/>
    <property type="match status" value="1"/>
</dbReference>
<dbReference type="AlphaFoldDB" id="A0A3M6EUW0"/>
<proteinExistence type="predicted"/>
<name>A0A3M6EUW0_9PSED</name>
<dbReference type="InterPro" id="IPR013149">
    <property type="entry name" value="ADH-like_C"/>
</dbReference>
<dbReference type="CDD" id="cd08267">
    <property type="entry name" value="MDR1"/>
    <property type="match status" value="1"/>
</dbReference>
<dbReference type="InterPro" id="IPR011032">
    <property type="entry name" value="GroES-like_sf"/>
</dbReference>
<dbReference type="RefSeq" id="WP_122340944.1">
    <property type="nucleotide sequence ID" value="NZ_RBUY01000158.1"/>
</dbReference>
<comment type="caution">
    <text evidence="2">The sequence shown here is derived from an EMBL/GenBank/DDBJ whole genome shotgun (WGS) entry which is preliminary data.</text>
</comment>
<evidence type="ECO:0000313" key="3">
    <source>
        <dbReference type="Proteomes" id="UP000269872"/>
    </source>
</evidence>
<sequence>MKRIQYSKYGGPELMRLEDFELSAPGKGEVAVQVRFAAINPIDWKLRNGMMKIVTGNAFPRAMGMDFSGTVTAVGADVTRLKVGDAVLGLARFKESGAFGQAVVTRETFLAKKPASLSFEDAACIGTPGITAWNGLIDKAKLQAGQHVFINGCSGAVGEAAVQIARYFGATVSGSCSARDFERAKALGVQNVYDYRTTHVSAIPARFDVVYDTAATLTVSEGVEMLKPGGVFLDLNPGPGKFIRALFDRRLKPIIGSPRVEILDKLAEAASRGTFKIPVGEVVHLSSAIKLIHELEKGRKLGGKGVIAME</sequence>
<dbReference type="Pfam" id="PF08240">
    <property type="entry name" value="ADH_N"/>
    <property type="match status" value="1"/>
</dbReference>
<dbReference type="SUPFAM" id="SSF50129">
    <property type="entry name" value="GroES-like"/>
    <property type="match status" value="1"/>
</dbReference>
<dbReference type="Proteomes" id="UP000269872">
    <property type="component" value="Unassembled WGS sequence"/>
</dbReference>